<dbReference type="Gramene" id="mRNA:HanXRQr2_Chr02g0059381">
    <property type="protein sequence ID" value="mRNA:HanXRQr2_Chr02g0059381"/>
    <property type="gene ID" value="HanXRQr2_Chr02g0059381"/>
</dbReference>
<sequence length="61" mass="6939">MPMRNLMLMMMFDKKQLESGDHSAEMTVDMDSLISPVRQPHMKHSGEQEKGSVAKLFEQGS</sequence>
<keyword evidence="3" id="KW-1185">Reference proteome</keyword>
<reference evidence="2" key="2">
    <citation type="submission" date="2020-06" db="EMBL/GenBank/DDBJ databases">
        <title>Helianthus annuus Genome sequencing and assembly Release 2.</title>
        <authorList>
            <person name="Gouzy J."/>
            <person name="Langlade N."/>
            <person name="Munos S."/>
        </authorList>
    </citation>
    <scope>NUCLEOTIDE SEQUENCE</scope>
    <source>
        <tissue evidence="2">Leaves</tissue>
    </source>
</reference>
<name>A0A9K3JNU9_HELAN</name>
<reference evidence="2" key="1">
    <citation type="journal article" date="2017" name="Nature">
        <title>The sunflower genome provides insights into oil metabolism, flowering and Asterid evolution.</title>
        <authorList>
            <person name="Badouin H."/>
            <person name="Gouzy J."/>
            <person name="Grassa C.J."/>
            <person name="Murat F."/>
            <person name="Staton S.E."/>
            <person name="Cottret L."/>
            <person name="Lelandais-Briere C."/>
            <person name="Owens G.L."/>
            <person name="Carrere S."/>
            <person name="Mayjonade B."/>
            <person name="Legrand L."/>
            <person name="Gill N."/>
            <person name="Kane N.C."/>
            <person name="Bowers J.E."/>
            <person name="Hubner S."/>
            <person name="Bellec A."/>
            <person name="Berard A."/>
            <person name="Berges H."/>
            <person name="Blanchet N."/>
            <person name="Boniface M.C."/>
            <person name="Brunel D."/>
            <person name="Catrice O."/>
            <person name="Chaidir N."/>
            <person name="Claudel C."/>
            <person name="Donnadieu C."/>
            <person name="Faraut T."/>
            <person name="Fievet G."/>
            <person name="Helmstetter N."/>
            <person name="King M."/>
            <person name="Knapp S.J."/>
            <person name="Lai Z."/>
            <person name="Le Paslier M.C."/>
            <person name="Lippi Y."/>
            <person name="Lorenzon L."/>
            <person name="Mandel J.R."/>
            <person name="Marage G."/>
            <person name="Marchand G."/>
            <person name="Marquand E."/>
            <person name="Bret-Mestries E."/>
            <person name="Morien E."/>
            <person name="Nambeesan S."/>
            <person name="Nguyen T."/>
            <person name="Pegot-Espagnet P."/>
            <person name="Pouilly N."/>
            <person name="Raftis F."/>
            <person name="Sallet E."/>
            <person name="Schiex T."/>
            <person name="Thomas J."/>
            <person name="Vandecasteele C."/>
            <person name="Vares D."/>
            <person name="Vear F."/>
            <person name="Vautrin S."/>
            <person name="Crespi M."/>
            <person name="Mangin B."/>
            <person name="Burke J.M."/>
            <person name="Salse J."/>
            <person name="Munos S."/>
            <person name="Vincourt P."/>
            <person name="Rieseberg L.H."/>
            <person name="Langlade N.B."/>
        </authorList>
    </citation>
    <scope>NUCLEOTIDE SEQUENCE</scope>
    <source>
        <tissue evidence="2">Leaves</tissue>
    </source>
</reference>
<evidence type="ECO:0000313" key="2">
    <source>
        <dbReference type="EMBL" id="KAF5817977.1"/>
    </source>
</evidence>
<protein>
    <submittedName>
        <fullName evidence="2">Uncharacterized protein</fullName>
    </submittedName>
</protein>
<organism evidence="2 3">
    <name type="scientific">Helianthus annuus</name>
    <name type="common">Common sunflower</name>
    <dbReference type="NCBI Taxonomy" id="4232"/>
    <lineage>
        <taxon>Eukaryota</taxon>
        <taxon>Viridiplantae</taxon>
        <taxon>Streptophyta</taxon>
        <taxon>Embryophyta</taxon>
        <taxon>Tracheophyta</taxon>
        <taxon>Spermatophyta</taxon>
        <taxon>Magnoliopsida</taxon>
        <taxon>eudicotyledons</taxon>
        <taxon>Gunneridae</taxon>
        <taxon>Pentapetalae</taxon>
        <taxon>asterids</taxon>
        <taxon>campanulids</taxon>
        <taxon>Asterales</taxon>
        <taxon>Asteraceae</taxon>
        <taxon>Asteroideae</taxon>
        <taxon>Heliantheae alliance</taxon>
        <taxon>Heliantheae</taxon>
        <taxon>Helianthus</taxon>
    </lineage>
</organism>
<dbReference type="EMBL" id="MNCJ02000317">
    <property type="protein sequence ID" value="KAF5817977.1"/>
    <property type="molecule type" value="Genomic_DNA"/>
</dbReference>
<dbReference type="AlphaFoldDB" id="A0A9K3JNU9"/>
<proteinExistence type="predicted"/>
<evidence type="ECO:0000313" key="3">
    <source>
        <dbReference type="Proteomes" id="UP000215914"/>
    </source>
</evidence>
<dbReference type="Proteomes" id="UP000215914">
    <property type="component" value="Unassembled WGS sequence"/>
</dbReference>
<accession>A0A9K3JNU9</accession>
<feature type="region of interest" description="Disordered" evidence="1">
    <location>
        <begin position="39"/>
        <end position="61"/>
    </location>
</feature>
<gene>
    <name evidence="2" type="ORF">HanXRQr2_Chr02g0059381</name>
</gene>
<comment type="caution">
    <text evidence="2">The sequence shown here is derived from an EMBL/GenBank/DDBJ whole genome shotgun (WGS) entry which is preliminary data.</text>
</comment>
<evidence type="ECO:0000256" key="1">
    <source>
        <dbReference type="SAM" id="MobiDB-lite"/>
    </source>
</evidence>